<protein>
    <submittedName>
        <fullName evidence="2">RpsU-divergently transcribed protein</fullName>
    </submittedName>
</protein>
<dbReference type="InterPro" id="IPR013718">
    <property type="entry name" value="COQ9_C"/>
</dbReference>
<proteinExistence type="predicted"/>
<dbReference type="RefSeq" id="WP_061272130.1">
    <property type="nucleotide sequence ID" value="NZ_CBCRXN010000079.1"/>
</dbReference>
<dbReference type="EMBL" id="NKUC01000001">
    <property type="protein sequence ID" value="PYD58880.1"/>
    <property type="molecule type" value="Genomic_DNA"/>
</dbReference>
<dbReference type="NCBIfam" id="TIGR02396">
    <property type="entry name" value="diverge_rpsU"/>
    <property type="match status" value="1"/>
</dbReference>
<evidence type="ECO:0000313" key="2">
    <source>
        <dbReference type="EMBL" id="PYD58880.1"/>
    </source>
</evidence>
<feature type="domain" description="COQ9 C-terminal" evidence="1">
    <location>
        <begin position="131"/>
        <end position="195"/>
    </location>
</feature>
<dbReference type="AlphaFoldDB" id="A0A318PQX2"/>
<evidence type="ECO:0000259" key="1">
    <source>
        <dbReference type="Pfam" id="PF08511"/>
    </source>
</evidence>
<accession>A0A318PQX2</accession>
<dbReference type="OrthoDB" id="7201143at2"/>
<comment type="caution">
    <text evidence="2">The sequence shown here is derived from an EMBL/GenBank/DDBJ whole genome shotgun (WGS) entry which is preliminary data.</text>
</comment>
<organism evidence="2 3">
    <name type="scientific">Komagataeibacter xylinus</name>
    <name type="common">Gluconacetobacter xylinus</name>
    <dbReference type="NCBI Taxonomy" id="28448"/>
    <lineage>
        <taxon>Bacteria</taxon>
        <taxon>Pseudomonadati</taxon>
        <taxon>Pseudomonadota</taxon>
        <taxon>Alphaproteobacteria</taxon>
        <taxon>Acetobacterales</taxon>
        <taxon>Acetobacteraceae</taxon>
        <taxon>Komagataeibacter</taxon>
    </lineage>
</organism>
<reference evidence="2 3" key="1">
    <citation type="submission" date="2017-07" db="EMBL/GenBank/DDBJ databases">
        <title>A draft genome sequence of Komagataeibacter xylinus LMG 1515.</title>
        <authorList>
            <person name="Skraban J."/>
            <person name="Cleenwerck I."/>
            <person name="Vandamme P."/>
            <person name="Trcek J."/>
        </authorList>
    </citation>
    <scope>NUCLEOTIDE SEQUENCE [LARGE SCALE GENOMIC DNA]</scope>
    <source>
        <strain evidence="2 3">LMG 1515</strain>
    </source>
</reference>
<dbReference type="Proteomes" id="UP000248257">
    <property type="component" value="Unassembled WGS sequence"/>
</dbReference>
<dbReference type="STRING" id="1220579.GCA_001571345_00811"/>
<evidence type="ECO:0000313" key="3">
    <source>
        <dbReference type="Proteomes" id="UP000248257"/>
    </source>
</evidence>
<sequence length="207" mass="22699">MNPSALVARAASCLHPPAMQHSPQGDALLRHFLADSRAGTHAWTPDLLRQCAGPDSDLLFPGGMAELAAACFDLMDRDMLGHAHTFRSRKISRRVRAAIMFRLERAAPHRAAIRQALAVLLVPTHARSLAHVLGRSVNAIWEAAGDSSTGFTYMTKRLSLSGVYVATLLFWLTRGGNPASVEEFLDRRLAEVGRITRLRNRLTGRIA</sequence>
<keyword evidence="3" id="KW-1185">Reference proteome</keyword>
<gene>
    <name evidence="2" type="ORF">CFR75_01195</name>
</gene>
<name>A0A318PQX2_KOMXY</name>
<dbReference type="InterPro" id="IPR012762">
    <property type="entry name" value="Ubiq_biosynth_COQ9"/>
</dbReference>
<dbReference type="GO" id="GO:0006744">
    <property type="term" value="P:ubiquinone biosynthetic process"/>
    <property type="evidence" value="ECO:0007669"/>
    <property type="project" value="InterPro"/>
</dbReference>
<dbReference type="Gene3D" id="1.10.357.10">
    <property type="entry name" value="Tetracycline Repressor, domain 2"/>
    <property type="match status" value="1"/>
</dbReference>
<dbReference type="GO" id="GO:0008289">
    <property type="term" value="F:lipid binding"/>
    <property type="evidence" value="ECO:0007669"/>
    <property type="project" value="InterPro"/>
</dbReference>
<dbReference type="Pfam" id="PF08511">
    <property type="entry name" value="COQ9"/>
    <property type="match status" value="1"/>
</dbReference>